<reference evidence="2" key="1">
    <citation type="submission" date="2011-02" db="EMBL/GenBank/DDBJ databases">
        <title>The genome of the leaf-cutting ant Acromyrmex echinatior suggests key adaptations to social evolution and fungus farming.</title>
        <authorList>
            <person name="Nygaard S."/>
            <person name="Zhang G."/>
        </authorList>
    </citation>
    <scope>NUCLEOTIDE SEQUENCE</scope>
</reference>
<evidence type="ECO:0000313" key="2">
    <source>
        <dbReference type="EMBL" id="EGI63438.1"/>
    </source>
</evidence>
<evidence type="ECO:0000256" key="1">
    <source>
        <dbReference type="SAM" id="MobiDB-lite"/>
    </source>
</evidence>
<organism evidence="3">
    <name type="scientific">Acromyrmex echinatior</name>
    <name type="common">Panamanian leafcutter ant</name>
    <name type="synonym">Acromyrmex octospinosus echinatior</name>
    <dbReference type="NCBI Taxonomy" id="103372"/>
    <lineage>
        <taxon>Eukaryota</taxon>
        <taxon>Metazoa</taxon>
        <taxon>Ecdysozoa</taxon>
        <taxon>Arthropoda</taxon>
        <taxon>Hexapoda</taxon>
        <taxon>Insecta</taxon>
        <taxon>Pterygota</taxon>
        <taxon>Neoptera</taxon>
        <taxon>Endopterygota</taxon>
        <taxon>Hymenoptera</taxon>
        <taxon>Apocrita</taxon>
        <taxon>Aculeata</taxon>
        <taxon>Formicoidea</taxon>
        <taxon>Formicidae</taxon>
        <taxon>Myrmicinae</taxon>
        <taxon>Acromyrmex</taxon>
    </lineage>
</organism>
<proteinExistence type="predicted"/>
<dbReference type="InParanoid" id="F4WQS5"/>
<protein>
    <submittedName>
        <fullName evidence="2">Uncharacterized protein</fullName>
    </submittedName>
</protein>
<dbReference type="Proteomes" id="UP000007755">
    <property type="component" value="Unassembled WGS sequence"/>
</dbReference>
<gene>
    <name evidence="2" type="ORF">G5I_08166</name>
</gene>
<sequence length="212" mass="23530">MPPKMYPGLTTDDRTAQAENIGGRRCVPTQQDGSSTGRHSVFDVKLFTHLGFRAALGSLGETCTAVSLRRCVAVPRVPSGSDVSRSRVVSTVKVTSRRNVKLRVLSCRAALRRVALIVSSLRRVLHPAKRSDNNDDDDDDDGNGERLAHAGVDENRRLQLRDLADRGFVRFHLHPPTHSESLSPPCYPEVELLVRRWDRALLLFTWGAKKAA</sequence>
<name>F4WQS5_ACREC</name>
<accession>F4WQS5</accession>
<evidence type="ECO:0000313" key="3">
    <source>
        <dbReference type="Proteomes" id="UP000007755"/>
    </source>
</evidence>
<feature type="region of interest" description="Disordered" evidence="1">
    <location>
        <begin position="128"/>
        <end position="151"/>
    </location>
</feature>
<keyword evidence="3" id="KW-1185">Reference proteome</keyword>
<dbReference type="EMBL" id="GL888275">
    <property type="protein sequence ID" value="EGI63438.1"/>
    <property type="molecule type" value="Genomic_DNA"/>
</dbReference>
<dbReference type="AlphaFoldDB" id="F4WQS5"/>